<comment type="caution">
    <text evidence="9">The sequence shown here is derived from an EMBL/GenBank/DDBJ whole genome shotgun (WGS) entry which is preliminary data.</text>
</comment>
<dbReference type="Pfam" id="PF00550">
    <property type="entry name" value="PP-binding"/>
    <property type="match status" value="4"/>
</dbReference>
<evidence type="ECO:0000256" key="5">
    <source>
        <dbReference type="ARBA" id="ARBA00022598"/>
    </source>
</evidence>
<proteinExistence type="inferred from homology"/>
<dbReference type="NCBIfam" id="TIGR01720">
    <property type="entry name" value="NRPS-para261"/>
    <property type="match status" value="1"/>
</dbReference>
<keyword evidence="5" id="KW-0436">Ligase</keyword>
<dbReference type="GO" id="GO:0016874">
    <property type="term" value="F:ligase activity"/>
    <property type="evidence" value="ECO:0007669"/>
    <property type="project" value="UniProtKB-KW"/>
</dbReference>
<evidence type="ECO:0000313" key="10">
    <source>
        <dbReference type="Proteomes" id="UP001234602"/>
    </source>
</evidence>
<dbReference type="Gene3D" id="3.40.50.980">
    <property type="match status" value="8"/>
</dbReference>
<dbReference type="FunFam" id="3.40.50.980:FF:000001">
    <property type="entry name" value="Non-ribosomal peptide synthetase"/>
    <property type="match status" value="4"/>
</dbReference>
<evidence type="ECO:0000256" key="4">
    <source>
        <dbReference type="ARBA" id="ARBA00022553"/>
    </source>
</evidence>
<dbReference type="CDD" id="cd17651">
    <property type="entry name" value="A_NRPS_VisG_like"/>
    <property type="match status" value="1"/>
</dbReference>
<dbReference type="CDD" id="cd19543">
    <property type="entry name" value="DCL_NRPS"/>
    <property type="match status" value="1"/>
</dbReference>
<dbReference type="CDD" id="cd05930">
    <property type="entry name" value="A_NRPS"/>
    <property type="match status" value="1"/>
</dbReference>
<dbReference type="CDD" id="cd19531">
    <property type="entry name" value="LCL_NRPS-like"/>
    <property type="match status" value="3"/>
</dbReference>
<dbReference type="Gene3D" id="1.10.1200.10">
    <property type="entry name" value="ACP-like"/>
    <property type="match status" value="3"/>
</dbReference>
<protein>
    <submittedName>
        <fullName evidence="9">Non-ribosomal peptide synthase/polyketide synthase</fullName>
    </submittedName>
</protein>
<gene>
    <name evidence="9" type="ORF">QUF89_16825</name>
</gene>
<dbReference type="FunFam" id="1.10.1200.10:FF:000005">
    <property type="entry name" value="Nonribosomal peptide synthetase 1"/>
    <property type="match status" value="3"/>
</dbReference>
<dbReference type="InterPro" id="IPR001242">
    <property type="entry name" value="Condensation_dom"/>
</dbReference>
<dbReference type="EMBL" id="JAUCEY010000008">
    <property type="protein sequence ID" value="MDM5453813.1"/>
    <property type="molecule type" value="Genomic_DNA"/>
</dbReference>
<dbReference type="InterPro" id="IPR025110">
    <property type="entry name" value="AMP-bd_C"/>
</dbReference>
<dbReference type="Proteomes" id="UP001234602">
    <property type="component" value="Unassembled WGS sequence"/>
</dbReference>
<dbReference type="FunFam" id="3.40.50.980:FF:000002">
    <property type="entry name" value="Enterobactin synthetase component F"/>
    <property type="match status" value="1"/>
</dbReference>
<dbReference type="Pfam" id="PF13193">
    <property type="entry name" value="AMP-binding_C"/>
    <property type="match status" value="4"/>
</dbReference>
<dbReference type="GO" id="GO:0044550">
    <property type="term" value="P:secondary metabolite biosynthetic process"/>
    <property type="evidence" value="ECO:0007669"/>
    <property type="project" value="UniProtKB-ARBA"/>
</dbReference>
<keyword evidence="4" id="KW-0597">Phosphoprotein</keyword>
<dbReference type="InterPro" id="IPR029058">
    <property type="entry name" value="AB_hydrolase_fold"/>
</dbReference>
<dbReference type="SUPFAM" id="SSF56801">
    <property type="entry name" value="Acetyl-CoA synthetase-like"/>
    <property type="match status" value="4"/>
</dbReference>
<dbReference type="Gene3D" id="3.30.300.30">
    <property type="match status" value="4"/>
</dbReference>
<dbReference type="Pfam" id="PF00668">
    <property type="entry name" value="Condensation"/>
    <property type="match status" value="5"/>
</dbReference>
<reference evidence="9" key="1">
    <citation type="submission" date="2023-06" db="EMBL/GenBank/DDBJ databases">
        <title>Comparative genomics of Bacillaceae isolates and their secondary metabolite potential.</title>
        <authorList>
            <person name="Song L."/>
            <person name="Nielsen L.J."/>
            <person name="Mohite O."/>
            <person name="Xu X."/>
            <person name="Weber T."/>
            <person name="Kovacs A.T."/>
        </authorList>
    </citation>
    <scope>NUCLEOTIDE SEQUENCE</scope>
    <source>
        <strain evidence="9">D8_B_37</strain>
    </source>
</reference>
<comment type="cofactor">
    <cofactor evidence="1">
        <name>pantetheine 4'-phosphate</name>
        <dbReference type="ChEBI" id="CHEBI:47942"/>
    </cofactor>
</comment>
<dbReference type="InterPro" id="IPR001031">
    <property type="entry name" value="Thioesterase"/>
</dbReference>
<dbReference type="Pfam" id="PF00975">
    <property type="entry name" value="Thioesterase"/>
    <property type="match status" value="1"/>
</dbReference>
<name>A0AAW7ICQ0_9BACI</name>
<organism evidence="9 10">
    <name type="scientific">Peribacillus simplex</name>
    <dbReference type="NCBI Taxonomy" id="1478"/>
    <lineage>
        <taxon>Bacteria</taxon>
        <taxon>Bacillati</taxon>
        <taxon>Bacillota</taxon>
        <taxon>Bacilli</taxon>
        <taxon>Bacillales</taxon>
        <taxon>Bacillaceae</taxon>
        <taxon>Peribacillus</taxon>
    </lineage>
</organism>
<evidence type="ECO:0000256" key="3">
    <source>
        <dbReference type="ARBA" id="ARBA00022450"/>
    </source>
</evidence>
<dbReference type="GO" id="GO:0008610">
    <property type="term" value="P:lipid biosynthetic process"/>
    <property type="evidence" value="ECO:0007669"/>
    <property type="project" value="UniProtKB-ARBA"/>
</dbReference>
<feature type="domain" description="Carrier" evidence="8">
    <location>
        <begin position="3098"/>
        <end position="3172"/>
    </location>
</feature>
<dbReference type="SUPFAM" id="SSF53474">
    <property type="entry name" value="alpha/beta-Hydrolases"/>
    <property type="match status" value="1"/>
</dbReference>
<dbReference type="InterPro" id="IPR023213">
    <property type="entry name" value="CAT-like_dom_sf"/>
</dbReference>
<dbReference type="GO" id="GO:0031177">
    <property type="term" value="F:phosphopantetheine binding"/>
    <property type="evidence" value="ECO:0007669"/>
    <property type="project" value="InterPro"/>
</dbReference>
<dbReference type="PROSITE" id="PS50075">
    <property type="entry name" value="CARRIER"/>
    <property type="match status" value="4"/>
</dbReference>
<dbReference type="InterPro" id="IPR020806">
    <property type="entry name" value="PKS_PP-bd"/>
</dbReference>
<dbReference type="PANTHER" id="PTHR45527:SF14">
    <property type="entry name" value="PLIPASTATIN SYNTHASE SUBUNIT B"/>
    <property type="match status" value="1"/>
</dbReference>
<dbReference type="GO" id="GO:0017000">
    <property type="term" value="P:antibiotic biosynthetic process"/>
    <property type="evidence" value="ECO:0007669"/>
    <property type="project" value="UniProtKB-KW"/>
</dbReference>
<dbReference type="InterPro" id="IPR009081">
    <property type="entry name" value="PP-bd_ACP"/>
</dbReference>
<dbReference type="NCBIfam" id="NF003417">
    <property type="entry name" value="PRK04813.1"/>
    <property type="match status" value="4"/>
</dbReference>
<dbReference type="Gene3D" id="3.40.50.1820">
    <property type="entry name" value="alpha/beta hydrolase"/>
    <property type="match status" value="1"/>
</dbReference>
<dbReference type="NCBIfam" id="TIGR01733">
    <property type="entry name" value="AA-adenyl-dom"/>
    <property type="match status" value="4"/>
</dbReference>
<sequence>MRSDLLAKLDSLSPEKREWLQKQMQKKEKETLPLSYAQQRLWFMDRFNPNSSLYNIPTVWRLKGHWLPGALEKGLNRLIERHDSLRTVFKEVGDQPVQHIVEYLPGKLPVEDYSHLPLEVKEKEIESLIAREAQEPFDLMNGPLIRNQLVQLGKDEWLLLCTMHHIISDAWSIGILINELLAFYEEETSGKPAGLNSLSIQYADFAKWQKQWLQGEVLDRQLTYWQEELSGELPILQLPLDCPRPVTQTYAGDTCRVIVPHTLLSALKNLSQREGSTLFMTLMAAYQSFLARYTGQNDILVGSPIANRNHKGVEELIGFFVNTLVYRADLNGAPTFQEILSQIKKKALKAYEYQDIPFEKVVEAVQPERSTSHSPIFQTMFTLQNIKQERLELSGRSLEMIESNISIAKFDLSLTAYEVEEDLHVTFEYNTDLFDSRTIARMAGHFENWLNEIVHHPDESYTNLTMLSDTEQKQLLEEWNDTDAVYAHESMIHELFEQQVARTPEAVAVVYEGGQLTYQELNEKANKMAHYLQKRDIGPESLVGICFERSPDMMIGLLGILKAGGAYVPLDPSYPENRLRYILKDSQIQVLLTKEALQGWLPEGIQAICLDRDQAAISKESGLAPVSGVTAKNLAYIIYTSGSTGNPKGVMIEHHSVINRLQWMQKNYPLSEQDTILQKTPFSFDVSVWELFWWSFVGARVCLLPPGGEKDPAMIEECIERYRVTTMHFVPSMLSAFLDYMEKSKAKKDVSSLCQVFTSGEALNSEQVRRFKGVFYDFQQTKLSNLYGPTEATVDVTYYDCDLEKELMLIPIGRPIDNTDLYVLDQNQQVVPVGVAGELYLGGVGLARGYFNRPELTAERFIPHPFKEGERLYRTGDLVRYLNDRNLEYIGRVDNQVKIRGFRIELGEIEAVLHDHSSVKEAVVLVREDHPGDKRLVAYVVGEGNTGEWREHLKAQLPNYMVPAYFVEMEAMPLTPNSKIDRKALLALEGQSVSADIVLPRTPGEELIASVWSQVLGIGNIGVQASFFELGGHSLLATQVVSRLQEVFQIELPLRELFEYSTVEALAKRLDQLRKGDKKREIPPLMPMERGDAIPLSYAQQRLWFIDQFTPNSALYNMPMVCRLTGNWVPEALETGWNQLIERHESLRTVFHEVDGHPLQQIQPHAFRSLSQMDLTMLSPEERESEVKRLLQQETEVPFDLEEGPLTRAILLRVGEEEWVLLCTLHHIVSDGWSMGVLLNEWIAFYEEAMGEKAAELEPLPIQYADFAQWQKGWLKEEVLEQQLHYWQDELSGELPVLQLPMDRPRPAVQTHCGSTHTMLLSRSLRDKLNELSRQEGSTLFMTLLAAYQSFLSRYTGQEDILVGSPIANRNYREIEGLIGFFVNTLVYRADLSGTPTFQDILSQVRQKALKAYEYQDIPYEKIVEVVQPERSTSHSPIFQTMFILQNMKQELPVLSGRRIEMIESHSPISKFDLSVMAAETEEGLMFAFEYNKDLFDVTTIERMAGHFETWLNEVSHHPQKPLNSLGMLSEFERDLLLETWNDTATDMSQVGLICDGFEDQVARRPGAIAVVDQMREWTYGELDAQANQLAHVLQRKGVVPESVVGVYLPRSAELMASLLGILKAGGAYVVLDPLYPKSRLQYMIEDAGIQIVVTTAAQESRFEQVETVRLEEITDESLIAPKRRVKPEHLAYIVYTSGSTGKPKGVMVEYRSLMNMVSWHKAVYQITAQDRATQIAGIAFDSAVQEIWPYLTAGAALYLSTEELRINPEALRDWLIDSRITASFAPTPILERLLKLSWPEKTDLRFIITGGDQLTQYPSEQIPFAVINQYGPSENTVVATDCYVPVGMSTGTPSIGRPIANTEVYVLDSHLQPVPVGVIGDLYIGGKSLARGYANRPELTEEKFILHPFKSGERLYFTGDKASYLPGGDLQFHGRMDDQVKIRGFRIELGEVEATLQAHLSVKEAVVLVREDHPGDKRLVAYVVGEGSVHEWREHLQTHLPNYMVPAHFVEMAFLPLTPNGKLDLKALPMPDEPSTENTVYPRTLMEELIASVWSQVLEIENIGVQDSFFERGGHSLLATQVVSRLKEALQIELLVRELFEHTTVEALAKRLDQLCKGDKKREIPPLISMERGEAIPLSYAQQRLWFIDQFQPNSALYNMPMVCRLTGNWVPEALETGWNRLIERHESLRTVFHEVDGQPVQQIQPYALRSLPKMDLTTLSPEEREREMEQWIKNEVEAPFDLGQGPLIRGQIVQIAEEEWILLCTMHHIISDGWSMEILLQEWMAFYEDAVGGKPAELAPLPIQYADFAQWQREWLKEEVLDRQLAYWKKELSGELPVLMLPMDRPRPAVQTHSGSTHTVLLSRALRDKLNELSRQEGSTLFMTLLASYQSFLSRYTGQSDILVGSPIANRNYREIEGLIGFFVNTLVYRADLSGGPTFQELLSQVRTKALKAYEYQDVPFEKIVEVIQSERSISHSPIFQTMFTLQNTKHELPELHGRSLEAMEIQDSNAKFDLSLSALEKEEGLVLSFVFNTDLFDVVTIRRMAEHFENWLNEIVEHPDKSLTKLTMLSEMEQQQLEEWNDNAGAYPRESVIHKLFEDQVDLTPDTVAVVDENQQLTYRELNEKANQLAHYLQKCGVGTESLVGLCFQRSVEMIVGLMGIWKAGAAYVPLDPSYPESRLRYILQDTGIQVLVTNEALEEWIPEEVEAICLDRDQAMISRESTLSPICEVAGENLAYVIYTSGSTGNPKGVLVQHHSVLNLSYGLQKEVFSHETPVNMHVGLNASIAFDVSIQQLQMLLYGSSLYIIPDEVRSDPQQFVSYIRENKLEMFDMTPSLLQLLIDGGLLETNDGVHVPSKVLVGGEAIVPSLWEQLVEADKIHFYNVYGPTECTVDATCYRIKKDGKRVTIGRPLPNVQAYVLDGNWLPVPVGVTGELYIGGAGLARGYLNRPELTSERFIPHPFKEGERLYRTGDLVRHLPDGNLDYLGRLDNQVKIRGFRIELGEIEATLQEHLSVKEAVVMVREDQPGDKRLVAYVVGEGRKEEWREYLKAQLPSHMVPAYFVGMEELPLTLNGKIDRKTLPVPDHQGTKGGYVAPRNESEQILTMIWERVLGTKPIGIHENFFEIGGDSILSIQIVSRARQAGLQLTPKQMFEHQTISELAQVVKEEQGVQAEQGVVTGELILTPIQQWFFAQDHPNPHHWNQSMFFRTKERLDIVLLEKAVRTLLIHHDALRLRYERFPDGAWKQRNEGIEEHSTLTVISLKEVPQAEWHQVIQAGIDTAQASLHLHAGPLMSMVYFDEGEKRAGRLFWVIHHLAVDGVSWRILLEDLQTAYNQASHAQMIQLPTKSTSFKAWSEKLHHYAEAGIVQGVRDYWEQQSEQEVAMLPVDTTLEVPANTGTEEITVVLDEKETRALLQEISSTHRVQINEVLLTALVQATAAWTGHTTLTVDLEGHGREEIIEDVDLSRTVGWFTSIYPVHLNITGANTPTAALKAVKEQVRQIPNKGVDYGILRYLNPAMRERFQSQITPSISFNYLGQFDQMFSDDAMFAPETGFTRLDHAPGSKRSHLIDVIGIVTDGKLHFTWVYNVGQFAESTIQSVAENMLHQLSGLIHSSGGESTLTVSDFAIANLIPADLNKVLCKMNRGKNYPIIDLYPLSPLQEGMIFHTLHDQGDEHSAPYMVQLSFLFKGKLDILTFEQAWKSTIQRHEIFRSAFVWDGIENPLQVVYAHIPFKLNEVDWRALSAEEKEEKRKAFLATDRKQAFLFDEAPLMRVTVIQEAEEEYRVVWTHHHILLDGWSLPLVFNELLTVYQKRIKGEAVDLPKSPPYKKYIQWLKVQDLEQAEQFWREKLKGFTAPTLLGLESKEQEKGYTEKVTYLSEEQTQALQNWAKRKRLTLNTVIQGAWAYLMSRYSGEDDIVYGVTSSGRPTEIIDVENIVGPFITTSPTRIKLLDDIKVMDWLQKIQEEEIERRQYEYASLTDIQGWSEVPRGTPLFHSLYVFENYPVKEESSGNLEIGELEGVEQTHYPLGLTVVPESQLLLKLKYDRSKFNGLTIERMLGHLSQVLKQMIENVDQTLSELVYVTEIEKKQLLEEWNDNAAAYPRESVIHKLFEDQVDRTPDTVAVVDENQQLTYRELNEKANQLAHYLHKCGVGTESLVGLCFQRSVEMIVGLMGIWKAGAAYVPLDPAYPESHLRYILEDTGIQILVTNEVSQGWIPEEVETVYLDRDQAMISQENTLSPICKVTGENLAYVIYTSGSTGNPKGVLVQHHSVLNLSYGLQKEVFSHETPVNMRVGLNASIAFDSSVKQLQMLLYGSSLYIIPNEVRSDPQQFVSYIRENKLEMFDITPSLLQLIIDEGALETNDGVHVPSKVLVGGEAIMPSLWEQLVEADKVHFYNVYGPTECTVDATCYRIKKDSKRVTIGRPLPNVQAYVLDGNWLPVPVGVTGELYIGGAGLARGYLNRPELTSERFIPHPFNDGERLYRTGDLVRYLADGHLDYLGRIDNQVKIRGFRIELGEIEANLECHPSVKEAVVLIREDQPGDQRLVAYVVGEGNMHEWREHLKRQVPNYMVPAHFIEVDAVPLTTNGKVDRKALNSLTIQRESTFSTPIIPRDEIEYQLITIWQDLLQIEDVHVNDDFFDLGGHSLLVIKLISKVREKFGKEIKVSALIKNPTVEGIAYLIRENHGMAKSLSVLVPLQESEKRPFFCVHPFMGNVFCYIQLARLLKDHCSFYGLQNPLVEKEGMNGLTLSEVVQLYIEEMKRAQPVGPYRLGGWSLGGAIAYEIATMLRNQGEEVEVLVLMDTKVPSEQDYKAEDEMLSYILEHFSHLELVEQEEELVHQQGMLVDQLIAEGVLRPDADLTSLKQITDAHRKCLNLMAEHILTPYFGEVIYFSAEEGRELFTDWKPLLQGKVNKHSVPGPHEEIVFSPAVEKIAKSLVNEFEGSVTQISR</sequence>
<dbReference type="PROSITE" id="PS00012">
    <property type="entry name" value="PHOSPHOPANTETHEINE"/>
    <property type="match status" value="3"/>
</dbReference>
<dbReference type="InterPro" id="IPR010071">
    <property type="entry name" value="AA_adenyl_dom"/>
</dbReference>
<dbReference type="GO" id="GO:0043041">
    <property type="term" value="P:amino acid activation for nonribosomal peptide biosynthetic process"/>
    <property type="evidence" value="ECO:0007669"/>
    <property type="project" value="TreeGrafter"/>
</dbReference>
<dbReference type="SUPFAM" id="SSF52777">
    <property type="entry name" value="CoA-dependent acyltransferases"/>
    <property type="match status" value="10"/>
</dbReference>
<evidence type="ECO:0000256" key="6">
    <source>
        <dbReference type="ARBA" id="ARBA00022737"/>
    </source>
</evidence>
<evidence type="ECO:0000256" key="2">
    <source>
        <dbReference type="ARBA" id="ARBA00006432"/>
    </source>
</evidence>
<feature type="domain" description="Carrier" evidence="8">
    <location>
        <begin position="2042"/>
        <end position="2117"/>
    </location>
</feature>
<dbReference type="InterPro" id="IPR006162">
    <property type="entry name" value="Ppantetheine_attach_site"/>
</dbReference>
<dbReference type="Gene3D" id="3.30.559.10">
    <property type="entry name" value="Chloramphenicol acetyltransferase-like domain"/>
    <property type="match status" value="5"/>
</dbReference>
<dbReference type="InterPro" id="IPR020845">
    <property type="entry name" value="AMP-binding_CS"/>
</dbReference>
<evidence type="ECO:0000259" key="8">
    <source>
        <dbReference type="PROSITE" id="PS50075"/>
    </source>
</evidence>
<dbReference type="PROSITE" id="PS00455">
    <property type="entry name" value="AMP_BINDING"/>
    <property type="match status" value="4"/>
</dbReference>
<dbReference type="Gene3D" id="2.30.38.10">
    <property type="entry name" value="Luciferase, Domain 3"/>
    <property type="match status" value="4"/>
</dbReference>
<dbReference type="FunFam" id="3.30.559.10:FF:000012">
    <property type="entry name" value="Non-ribosomal peptide synthetase"/>
    <property type="match status" value="3"/>
</dbReference>
<feature type="domain" description="Carrier" evidence="8">
    <location>
        <begin position="999"/>
        <end position="1074"/>
    </location>
</feature>
<dbReference type="InterPro" id="IPR036736">
    <property type="entry name" value="ACP-like_sf"/>
</dbReference>
<dbReference type="RefSeq" id="WP_289320451.1">
    <property type="nucleotide sequence ID" value="NZ_JAUCEY010000008.1"/>
</dbReference>
<dbReference type="CDD" id="cd19534">
    <property type="entry name" value="E_NRPS"/>
    <property type="match status" value="1"/>
</dbReference>
<dbReference type="FunFam" id="3.40.50.12780:FF:000012">
    <property type="entry name" value="Non-ribosomal peptide synthetase"/>
    <property type="match status" value="4"/>
</dbReference>
<keyword evidence="6" id="KW-0677">Repeat</keyword>
<evidence type="ECO:0000256" key="7">
    <source>
        <dbReference type="ARBA" id="ARBA00023194"/>
    </source>
</evidence>
<dbReference type="InterPro" id="IPR010060">
    <property type="entry name" value="NRPS_synth"/>
</dbReference>
<feature type="domain" description="Carrier" evidence="8">
    <location>
        <begin position="4616"/>
        <end position="4691"/>
    </location>
</feature>
<dbReference type="NCBIfam" id="NF004282">
    <property type="entry name" value="PRK05691.1"/>
    <property type="match status" value="3"/>
</dbReference>
<dbReference type="FunFam" id="2.30.38.10:FF:000001">
    <property type="entry name" value="Non-ribosomal peptide synthetase PvdI"/>
    <property type="match status" value="3"/>
</dbReference>
<dbReference type="GO" id="GO:0005829">
    <property type="term" value="C:cytosol"/>
    <property type="evidence" value="ECO:0007669"/>
    <property type="project" value="TreeGrafter"/>
</dbReference>
<dbReference type="Gene3D" id="3.30.559.30">
    <property type="entry name" value="Nonribosomal peptide synthetase, condensation domain"/>
    <property type="match status" value="5"/>
</dbReference>
<comment type="similarity">
    <text evidence="2">Belongs to the ATP-dependent AMP-binding enzyme family.</text>
</comment>
<evidence type="ECO:0000313" key="9">
    <source>
        <dbReference type="EMBL" id="MDM5453813.1"/>
    </source>
</evidence>
<dbReference type="SMART" id="SM00823">
    <property type="entry name" value="PKS_PP"/>
    <property type="match status" value="4"/>
</dbReference>
<dbReference type="FunFam" id="3.30.559.30:FF:000001">
    <property type="entry name" value="Non-ribosomal peptide synthetase"/>
    <property type="match status" value="1"/>
</dbReference>
<evidence type="ECO:0000256" key="1">
    <source>
        <dbReference type="ARBA" id="ARBA00001957"/>
    </source>
</evidence>
<dbReference type="Pfam" id="PF00501">
    <property type="entry name" value="AMP-binding"/>
    <property type="match status" value="4"/>
</dbReference>
<dbReference type="FunFam" id="3.30.300.30:FF:000010">
    <property type="entry name" value="Enterobactin synthetase component F"/>
    <property type="match status" value="4"/>
</dbReference>
<dbReference type="InterPro" id="IPR045851">
    <property type="entry name" value="AMP-bd_C_sf"/>
</dbReference>
<dbReference type="SUPFAM" id="SSF47336">
    <property type="entry name" value="ACP-like"/>
    <property type="match status" value="4"/>
</dbReference>
<accession>A0AAW7ICQ0</accession>
<dbReference type="InterPro" id="IPR000873">
    <property type="entry name" value="AMP-dep_synth/lig_dom"/>
</dbReference>
<keyword evidence="7" id="KW-0045">Antibiotic biosynthesis</keyword>
<keyword evidence="3" id="KW-0596">Phosphopantetheine</keyword>
<dbReference type="PANTHER" id="PTHR45527">
    <property type="entry name" value="NONRIBOSOMAL PEPTIDE SYNTHETASE"/>
    <property type="match status" value="1"/>
</dbReference>